<dbReference type="Pfam" id="PF00855">
    <property type="entry name" value="PWWP"/>
    <property type="match status" value="1"/>
</dbReference>
<feature type="region of interest" description="Disordered" evidence="1">
    <location>
        <begin position="223"/>
        <end position="272"/>
    </location>
</feature>
<feature type="compositionally biased region" description="Polar residues" evidence="1">
    <location>
        <begin position="453"/>
        <end position="464"/>
    </location>
</feature>
<dbReference type="PANTHER" id="PTHR23107:SF0">
    <property type="entry name" value="IP09280P"/>
    <property type="match status" value="1"/>
</dbReference>
<proteinExistence type="predicted"/>
<keyword evidence="5" id="KW-1185">Reference proteome</keyword>
<sequence length="827" mass="89184">MDPSQQCAHPLDPVQPGSGAHTLPTSADDETAVPPQVPVHIGYGVTFPDQVQAAGLRQDGGHLGGRVGGTQELPGGHAGAPFEDSAATNASANAAAATPRGAVGVASGGRRHAEIKPETDANAVVWAKTPRYPWWPAQVLSLADPWIPADMEPPRRGAVPVRFFGTYNFAWIESQRALGPWGEGTADERASKGKGKAFQCALDEAVHFLATGETAPGFDRALLLEGGDAPADGGDGYGGSGGKPRPKPRDGKGIAKKDGKRADVKRRDVDKAASAARASALRKLKAMRKLGLAAPRGSPWAGDEPCLDVARKWLDVLQRQLAEQAQQAEHRAAAAAAQMRAHEQQVLQHQLLQRKLQEQAAHRLYIEAQLRQHQQQQLQYHQLMQQQQPRPRPAATAQIHSPQIHSPQARSPAQAGPQARYPLVRPQPLSPVQQAQRAQHAFSLASAPVSMHAAQQSLAQQPRSEPQHMFPHQQGHLTPPSLPTDAMRVAQPAQAQIGEARQGVQLMPAAHPSAGLPGNQRDKRCPTAASMVSTREDPTSRYSSALVPRWQDLLWPRTAALAFRERHLEADFRHYWERLSHPLAVLASLVLLVRYLDLARSSRELCQMPAAICILRAGVCLAAAGLHSYYQMLFWRPGPKRVRCAPERAKATAAVGEIVASLLVAMLAKDFRESLGADPALAYAYIGWGILLLQVTVVSCYHLHALSLLSYLLMEANAALNMASGYSFRGGLPGLMWRYTLCTLCPYLSSVACEVCLRRAFLRHYQAEQQGASTSATPVSSRATPGVAPLAENASEAARGVITRRRARQMVKLACGCIGTCTCAAIA</sequence>
<evidence type="ECO:0000313" key="4">
    <source>
        <dbReference type="EMBL" id="KAK9916233.1"/>
    </source>
</evidence>
<feature type="compositionally biased region" description="Polar residues" evidence="1">
    <location>
        <begin position="399"/>
        <end position="411"/>
    </location>
</feature>
<feature type="compositionally biased region" description="Basic and acidic residues" evidence="1">
    <location>
        <begin position="247"/>
        <end position="271"/>
    </location>
</feature>
<dbReference type="InterPro" id="IPR000313">
    <property type="entry name" value="PWWP_dom"/>
</dbReference>
<dbReference type="PROSITE" id="PS50812">
    <property type="entry name" value="PWWP"/>
    <property type="match status" value="1"/>
</dbReference>
<evidence type="ECO:0000259" key="3">
    <source>
        <dbReference type="PROSITE" id="PS50812"/>
    </source>
</evidence>
<organism evidence="4 5">
    <name type="scientific">Coccomyxa subellipsoidea</name>
    <dbReference type="NCBI Taxonomy" id="248742"/>
    <lineage>
        <taxon>Eukaryota</taxon>
        <taxon>Viridiplantae</taxon>
        <taxon>Chlorophyta</taxon>
        <taxon>core chlorophytes</taxon>
        <taxon>Trebouxiophyceae</taxon>
        <taxon>Trebouxiophyceae incertae sedis</taxon>
        <taxon>Coccomyxaceae</taxon>
        <taxon>Coccomyxa</taxon>
    </lineage>
</organism>
<evidence type="ECO:0000313" key="5">
    <source>
        <dbReference type="Proteomes" id="UP001491310"/>
    </source>
</evidence>
<feature type="region of interest" description="Disordered" evidence="1">
    <location>
        <begin position="379"/>
        <end position="424"/>
    </location>
</feature>
<feature type="compositionally biased region" description="Low complexity" evidence="1">
    <location>
        <begin position="379"/>
        <end position="398"/>
    </location>
</feature>
<feature type="transmembrane region" description="Helical" evidence="2">
    <location>
        <begin position="650"/>
        <end position="668"/>
    </location>
</feature>
<keyword evidence="2" id="KW-0472">Membrane</keyword>
<dbReference type="Proteomes" id="UP001491310">
    <property type="component" value="Unassembled WGS sequence"/>
</dbReference>
<feature type="region of interest" description="Disordered" evidence="1">
    <location>
        <begin position="446"/>
        <end position="476"/>
    </location>
</feature>
<feature type="transmembrane region" description="Helical" evidence="2">
    <location>
        <begin position="608"/>
        <end position="630"/>
    </location>
</feature>
<protein>
    <recommendedName>
        <fullName evidence="3">PWWP domain-containing protein</fullName>
    </recommendedName>
</protein>
<gene>
    <name evidence="4" type="ORF">WJX75_000294</name>
</gene>
<keyword evidence="2" id="KW-0812">Transmembrane</keyword>
<name>A0ABR2YWT8_9CHLO</name>
<accession>A0ABR2YWT8</accession>
<feature type="compositionally biased region" description="Gly residues" evidence="1">
    <location>
        <begin position="233"/>
        <end position="242"/>
    </location>
</feature>
<dbReference type="SMART" id="SM00293">
    <property type="entry name" value="PWWP"/>
    <property type="match status" value="1"/>
</dbReference>
<dbReference type="SUPFAM" id="SSF63748">
    <property type="entry name" value="Tudor/PWWP/MBT"/>
    <property type="match status" value="1"/>
</dbReference>
<keyword evidence="2" id="KW-1133">Transmembrane helix</keyword>
<feature type="region of interest" description="Disordered" evidence="1">
    <location>
        <begin position="56"/>
        <end position="114"/>
    </location>
</feature>
<feature type="domain" description="PWWP" evidence="3">
    <location>
        <begin position="121"/>
        <end position="178"/>
    </location>
</feature>
<evidence type="ECO:0000256" key="2">
    <source>
        <dbReference type="SAM" id="Phobius"/>
    </source>
</evidence>
<comment type="caution">
    <text evidence="4">The sequence shown here is derived from an EMBL/GenBank/DDBJ whole genome shotgun (WGS) entry which is preliminary data.</text>
</comment>
<feature type="compositionally biased region" description="Low complexity" evidence="1">
    <location>
        <begin position="85"/>
        <end position="105"/>
    </location>
</feature>
<evidence type="ECO:0000256" key="1">
    <source>
        <dbReference type="SAM" id="MobiDB-lite"/>
    </source>
</evidence>
<reference evidence="4 5" key="1">
    <citation type="journal article" date="2024" name="Nat. Commun.">
        <title>Phylogenomics reveals the evolutionary origins of lichenization in chlorophyte algae.</title>
        <authorList>
            <person name="Puginier C."/>
            <person name="Libourel C."/>
            <person name="Otte J."/>
            <person name="Skaloud P."/>
            <person name="Haon M."/>
            <person name="Grisel S."/>
            <person name="Petersen M."/>
            <person name="Berrin J.G."/>
            <person name="Delaux P.M."/>
            <person name="Dal Grande F."/>
            <person name="Keller J."/>
        </authorList>
    </citation>
    <scope>NUCLEOTIDE SEQUENCE [LARGE SCALE GENOMIC DNA]</scope>
    <source>
        <strain evidence="4 5">SAG 216-7</strain>
    </source>
</reference>
<dbReference type="PANTHER" id="PTHR23107">
    <property type="entry name" value="SYNOVIAL SARCOMA ASSOCIATED SS18 PROTEIN"/>
    <property type="match status" value="1"/>
</dbReference>
<feature type="region of interest" description="Disordered" evidence="1">
    <location>
        <begin position="1"/>
        <end position="37"/>
    </location>
</feature>
<dbReference type="EMBL" id="JALJOT010000003">
    <property type="protein sequence ID" value="KAK9916233.1"/>
    <property type="molecule type" value="Genomic_DNA"/>
</dbReference>
<feature type="transmembrane region" description="Helical" evidence="2">
    <location>
        <begin position="680"/>
        <end position="704"/>
    </location>
</feature>
<dbReference type="Gene3D" id="2.30.30.140">
    <property type="match status" value="1"/>
</dbReference>